<dbReference type="PATRIC" id="fig|1173020.3.peg.1926"/>
<dbReference type="eggNOG" id="COG4447">
    <property type="taxonomic scope" value="Bacteria"/>
</dbReference>
<accession>K9UDC9</accession>
<name>K9UDC9_CHAP6</name>
<dbReference type="NCBIfam" id="NF045728">
    <property type="entry name" value="glycosyl_F510_1955"/>
    <property type="match status" value="1"/>
</dbReference>
<dbReference type="AlphaFoldDB" id="K9UDC9"/>
<dbReference type="InterPro" id="IPR015943">
    <property type="entry name" value="WD40/YVTN_repeat-like_dom_sf"/>
</dbReference>
<dbReference type="HOGENOM" id="CLU_070024_0_0_3"/>
<dbReference type="KEGG" id="cmp:Cha6605_1677"/>
<dbReference type="RefSeq" id="WP_015158989.1">
    <property type="nucleotide sequence ID" value="NC_019697.1"/>
</dbReference>
<keyword evidence="2" id="KW-1185">Reference proteome</keyword>
<dbReference type="SUPFAM" id="SSF110296">
    <property type="entry name" value="Oligoxyloglucan reducing end-specific cellobiohydrolase"/>
    <property type="match status" value="1"/>
</dbReference>
<evidence type="ECO:0000313" key="1">
    <source>
        <dbReference type="EMBL" id="AFY92815.1"/>
    </source>
</evidence>
<dbReference type="GO" id="GO:0010411">
    <property type="term" value="P:xyloglucan metabolic process"/>
    <property type="evidence" value="ECO:0007669"/>
    <property type="project" value="TreeGrafter"/>
</dbReference>
<dbReference type="EMBL" id="CP003600">
    <property type="protein sequence ID" value="AFY92815.1"/>
    <property type="molecule type" value="Genomic_DNA"/>
</dbReference>
<gene>
    <name evidence="1" type="ORF">Cha6605_1677</name>
</gene>
<evidence type="ECO:0000313" key="2">
    <source>
        <dbReference type="Proteomes" id="UP000010366"/>
    </source>
</evidence>
<protein>
    <submittedName>
        <fullName evidence="1">BNR/Asp-box repeat protein</fullName>
    </submittedName>
</protein>
<dbReference type="PANTHER" id="PTHR43739">
    <property type="entry name" value="XYLOGLUCANASE (EUROFUNG)"/>
    <property type="match status" value="1"/>
</dbReference>
<sequence length="344" mass="37314">MMSNSDKHDNSMKWMGIAMVACCTLPIAAFLLLGGGLGVFFSRGTQSISPTQSTNQTVNSAPNPTDLAAKVTMYPAVKWQTKNHTHGLSVNPTNPQMIYLATHHGLLQRAETGKWFWMEPKQKRADYMGFTADPTNPNRFYASGHPQTGGNLGFQVTEDLAQNWRQISLPGVDFHALAIAPSNPKMFYGFPASGAEGLHVSTDTGKTWTKPSAKGLKVAPFNLVVDPVNADRVFAVTQSGLYESIDRANTWRVIPSTQTAPVIGLAVQQEGAQTVMYGFQAASTANLDRSVDGGKTWQQWGTGTKGVILYLAIAPSNPKVFYAVNQKNAVFQSQDGGKTWKELG</sequence>
<dbReference type="Gene3D" id="2.130.10.10">
    <property type="entry name" value="YVTN repeat-like/Quinoprotein amine dehydrogenase"/>
    <property type="match status" value="2"/>
</dbReference>
<dbReference type="STRING" id="1173020.Cha6605_1677"/>
<proteinExistence type="predicted"/>
<dbReference type="PANTHER" id="PTHR43739:SF5">
    <property type="entry name" value="EXO-ALPHA-SIALIDASE"/>
    <property type="match status" value="1"/>
</dbReference>
<dbReference type="InterPro" id="IPR052025">
    <property type="entry name" value="Xyloglucanase_GH74"/>
</dbReference>
<reference evidence="1 2" key="1">
    <citation type="submission" date="2012-05" db="EMBL/GenBank/DDBJ databases">
        <title>Finished chromosome of genome of Chamaesiphon sp. PCC 6605.</title>
        <authorList>
            <consortium name="US DOE Joint Genome Institute"/>
            <person name="Gugger M."/>
            <person name="Coursin T."/>
            <person name="Rippka R."/>
            <person name="Tandeau De Marsac N."/>
            <person name="Huntemann M."/>
            <person name="Wei C.-L."/>
            <person name="Han J."/>
            <person name="Detter J.C."/>
            <person name="Han C."/>
            <person name="Tapia R."/>
            <person name="Chen A."/>
            <person name="Kyrpides N."/>
            <person name="Mavromatis K."/>
            <person name="Markowitz V."/>
            <person name="Szeto E."/>
            <person name="Ivanova N."/>
            <person name="Pagani I."/>
            <person name="Pati A."/>
            <person name="Goodwin L."/>
            <person name="Nordberg H.P."/>
            <person name="Cantor M.N."/>
            <person name="Hua S.X."/>
            <person name="Woyke T."/>
            <person name="Kerfeld C.A."/>
        </authorList>
    </citation>
    <scope>NUCLEOTIDE SEQUENCE [LARGE SCALE GENOMIC DNA]</scope>
    <source>
        <strain evidence="2">ATCC 27169 / PCC 6605</strain>
    </source>
</reference>
<dbReference type="InterPro" id="IPR054817">
    <property type="entry name" value="Glycosyl_F510_1955-like"/>
</dbReference>
<dbReference type="Proteomes" id="UP000010366">
    <property type="component" value="Chromosome"/>
</dbReference>
<organism evidence="1 2">
    <name type="scientific">Chamaesiphon minutus (strain ATCC 27169 / PCC 6605)</name>
    <dbReference type="NCBI Taxonomy" id="1173020"/>
    <lineage>
        <taxon>Bacteria</taxon>
        <taxon>Bacillati</taxon>
        <taxon>Cyanobacteriota</taxon>
        <taxon>Cyanophyceae</taxon>
        <taxon>Gomontiellales</taxon>
        <taxon>Chamaesiphonaceae</taxon>
        <taxon>Chamaesiphon</taxon>
    </lineage>
</organism>